<dbReference type="Gene3D" id="3.30.110.170">
    <property type="entry name" value="Protein of unknown function (DUF541), domain 1"/>
    <property type="match status" value="1"/>
</dbReference>
<comment type="caution">
    <text evidence="1">The sequence shown here is derived from an EMBL/GenBank/DDBJ whole genome shotgun (WGS) entry which is preliminary data.</text>
</comment>
<evidence type="ECO:0000313" key="1">
    <source>
        <dbReference type="EMBL" id="GAA4125502.1"/>
    </source>
</evidence>
<dbReference type="PANTHER" id="PTHR34387">
    <property type="entry name" value="SLR1258 PROTEIN"/>
    <property type="match status" value="1"/>
</dbReference>
<reference evidence="2" key="1">
    <citation type="journal article" date="2019" name="Int. J. Syst. Evol. Microbiol.">
        <title>The Global Catalogue of Microorganisms (GCM) 10K type strain sequencing project: providing services to taxonomists for standard genome sequencing and annotation.</title>
        <authorList>
            <consortium name="The Broad Institute Genomics Platform"/>
            <consortium name="The Broad Institute Genome Sequencing Center for Infectious Disease"/>
            <person name="Wu L."/>
            <person name="Ma J."/>
        </authorList>
    </citation>
    <scope>NUCLEOTIDE SEQUENCE [LARGE SCALE GENOMIC DNA]</scope>
    <source>
        <strain evidence="2">JCM 16703</strain>
    </source>
</reference>
<dbReference type="PANTHER" id="PTHR34387:SF1">
    <property type="entry name" value="PERIPLASMIC IMMUNOGENIC PROTEIN"/>
    <property type="match status" value="1"/>
</dbReference>
<dbReference type="InterPro" id="IPR052022">
    <property type="entry name" value="26kDa_periplasmic_antigen"/>
</dbReference>
<dbReference type="EMBL" id="BAAAZH010000028">
    <property type="protein sequence ID" value="GAA4125502.1"/>
    <property type="molecule type" value="Genomic_DNA"/>
</dbReference>
<organism evidence="1 2">
    <name type="scientific">Nocardioides fonticola</name>
    <dbReference type="NCBI Taxonomy" id="450363"/>
    <lineage>
        <taxon>Bacteria</taxon>
        <taxon>Bacillati</taxon>
        <taxon>Actinomycetota</taxon>
        <taxon>Actinomycetes</taxon>
        <taxon>Propionibacteriales</taxon>
        <taxon>Nocardioidaceae</taxon>
        <taxon>Nocardioides</taxon>
    </lineage>
</organism>
<accession>A0ABP7XTC8</accession>
<dbReference type="Pfam" id="PF04402">
    <property type="entry name" value="SIMPL"/>
    <property type="match status" value="1"/>
</dbReference>
<dbReference type="RefSeq" id="WP_344734662.1">
    <property type="nucleotide sequence ID" value="NZ_BAAAZH010000028.1"/>
</dbReference>
<dbReference type="InterPro" id="IPR007497">
    <property type="entry name" value="SIMPL/DUF541"/>
</dbReference>
<evidence type="ECO:0000313" key="2">
    <source>
        <dbReference type="Proteomes" id="UP001501495"/>
    </source>
</evidence>
<keyword evidence="2" id="KW-1185">Reference proteome</keyword>
<protein>
    <submittedName>
        <fullName evidence="1">SIMPL domain-containing protein</fullName>
    </submittedName>
</protein>
<name>A0ABP7XTC8_9ACTN</name>
<dbReference type="Proteomes" id="UP001501495">
    <property type="component" value="Unassembled WGS sequence"/>
</dbReference>
<proteinExistence type="predicted"/>
<gene>
    <name evidence="1" type="ORF">GCM10022215_33990</name>
</gene>
<sequence length="270" mass="27795">MALDRPLTLGKALLGAVVLLGLAVAYLLGSGTGSDAVIAPATAAASAPTDGLAADAYTVTMTGTGTATVIPDEAAFTVTVTLVRTDLDDALAAANTDLERVYRALERAGVERKDLQTAGLSMQPEYDYPNSGPPVLRGYRVTQRASVVVRDLKDAGGAVSAAVAAGGNDVRVSGLKLQVGDPEAALAKAREAAIEEARTKAEQYAAATGRTLGNVLTLREVRRSAVVPQALTYDRTTAALADLGSVPIRAGRDESTVRVEVVWEFGGDAS</sequence>
<dbReference type="Gene3D" id="3.30.70.2970">
    <property type="entry name" value="Protein of unknown function (DUF541), domain 2"/>
    <property type="match status" value="1"/>
</dbReference>